<organism evidence="3 4">
    <name type="scientific">Dokdonia sinensis</name>
    <dbReference type="NCBI Taxonomy" id="2479847"/>
    <lineage>
        <taxon>Bacteria</taxon>
        <taxon>Pseudomonadati</taxon>
        <taxon>Bacteroidota</taxon>
        <taxon>Flavobacteriia</taxon>
        <taxon>Flavobacteriales</taxon>
        <taxon>Flavobacteriaceae</taxon>
        <taxon>Dokdonia</taxon>
    </lineage>
</organism>
<comment type="caution">
    <text evidence="3">The sequence shown here is derived from an EMBL/GenBank/DDBJ whole genome shotgun (WGS) entry which is preliminary data.</text>
</comment>
<proteinExistence type="inferred from homology"/>
<gene>
    <name evidence="3" type="ORF">EAX61_09720</name>
</gene>
<dbReference type="InterPro" id="IPR050546">
    <property type="entry name" value="Glycosyl_Hydrlase_16"/>
</dbReference>
<dbReference type="RefSeq" id="WP_121917493.1">
    <property type="nucleotide sequence ID" value="NZ_REFV01000008.1"/>
</dbReference>
<dbReference type="OrthoDB" id="9809583at2"/>
<dbReference type="SUPFAM" id="SSF49899">
    <property type="entry name" value="Concanavalin A-like lectins/glucanases"/>
    <property type="match status" value="1"/>
</dbReference>
<dbReference type="AlphaFoldDB" id="A0A3M0GBX8"/>
<keyword evidence="3" id="KW-0378">Hydrolase</keyword>
<evidence type="ECO:0000256" key="1">
    <source>
        <dbReference type="ARBA" id="ARBA00006865"/>
    </source>
</evidence>
<dbReference type="PROSITE" id="PS51762">
    <property type="entry name" value="GH16_2"/>
    <property type="match status" value="1"/>
</dbReference>
<accession>A0A3M0GBX8</accession>
<dbReference type="GO" id="GO:0004553">
    <property type="term" value="F:hydrolase activity, hydrolyzing O-glycosyl compounds"/>
    <property type="evidence" value="ECO:0007669"/>
    <property type="project" value="InterPro"/>
</dbReference>
<comment type="similarity">
    <text evidence="1">Belongs to the glycosyl hydrolase 16 family.</text>
</comment>
<protein>
    <submittedName>
        <fullName evidence="3">Glycoside hydrolase family 16 protein</fullName>
    </submittedName>
</protein>
<evidence type="ECO:0000259" key="2">
    <source>
        <dbReference type="PROSITE" id="PS51762"/>
    </source>
</evidence>
<dbReference type="Proteomes" id="UP000281985">
    <property type="component" value="Unassembled WGS sequence"/>
</dbReference>
<dbReference type="InterPro" id="IPR013320">
    <property type="entry name" value="ConA-like_dom_sf"/>
</dbReference>
<dbReference type="InterPro" id="IPR000757">
    <property type="entry name" value="Beta-glucanase-like"/>
</dbReference>
<dbReference type="CDD" id="cd08023">
    <property type="entry name" value="GH16_laminarinase_like"/>
    <property type="match status" value="1"/>
</dbReference>
<evidence type="ECO:0000313" key="4">
    <source>
        <dbReference type="Proteomes" id="UP000281985"/>
    </source>
</evidence>
<dbReference type="Pfam" id="PF00722">
    <property type="entry name" value="Glyco_hydro_16"/>
    <property type="match status" value="1"/>
</dbReference>
<dbReference type="PANTHER" id="PTHR10963:SF55">
    <property type="entry name" value="GLYCOSIDE HYDROLASE FAMILY 16 PROTEIN"/>
    <property type="match status" value="1"/>
</dbReference>
<name>A0A3M0GBX8_9FLAO</name>
<dbReference type="GO" id="GO:0005975">
    <property type="term" value="P:carbohydrate metabolic process"/>
    <property type="evidence" value="ECO:0007669"/>
    <property type="project" value="InterPro"/>
</dbReference>
<keyword evidence="4" id="KW-1185">Reference proteome</keyword>
<evidence type="ECO:0000313" key="3">
    <source>
        <dbReference type="EMBL" id="RMB58569.1"/>
    </source>
</evidence>
<dbReference type="PANTHER" id="PTHR10963">
    <property type="entry name" value="GLYCOSYL HYDROLASE-RELATED"/>
    <property type="match status" value="1"/>
</dbReference>
<dbReference type="Gene3D" id="2.60.120.200">
    <property type="match status" value="1"/>
</dbReference>
<feature type="domain" description="GH16" evidence="2">
    <location>
        <begin position="37"/>
        <end position="264"/>
    </location>
</feature>
<dbReference type="EMBL" id="REFV01000008">
    <property type="protein sequence ID" value="RMB58569.1"/>
    <property type="molecule type" value="Genomic_DNA"/>
</dbReference>
<sequence>MYDHSSQMKWVSGFLMFLVLTSCKQERQSESTLIWSDEFDGTTLNESNWNYKLGDGCPDLCGWGNNEPQIYTKENTEVSDGTLKIHAQLKDSIYTSSRITTKGKFDFQYGYIESRIKLPKGKGLWPAFWMLGKNIDQVGWPRCGEVDIMEWVGRDADSLFTSLHTKASSGNTVNTKKTFLEDNSAWHTYACDWNEERIIFYRDNEEVYRFAPQEKTEENYPFKQPFYILLNMAVGGNFGGEINNSIFPQTYEVDYVRVYESNPLEKEN</sequence>
<reference evidence="3 4" key="1">
    <citation type="submission" date="2018-10" db="EMBL/GenBank/DDBJ databases">
        <title>Dokdonia luteus sp. nov., isolated from sea water.</title>
        <authorList>
            <person name="Zhou L.Y."/>
            <person name="Du Z.J."/>
        </authorList>
    </citation>
    <scope>NUCLEOTIDE SEQUENCE [LARGE SCALE GENOMIC DNA]</scope>
    <source>
        <strain evidence="3 4">SH27</strain>
    </source>
</reference>